<evidence type="ECO:0000256" key="2">
    <source>
        <dbReference type="SAM" id="Phobius"/>
    </source>
</evidence>
<proteinExistence type="predicted"/>
<name>A0AAE8MDI0_9HYPO</name>
<reference evidence="3" key="1">
    <citation type="submission" date="2018-03" db="EMBL/GenBank/DDBJ databases">
        <authorList>
            <person name="Guldener U."/>
        </authorList>
    </citation>
    <scope>NUCLEOTIDE SEQUENCE</scope>
</reference>
<comment type="caution">
    <text evidence="3">The sequence shown here is derived from an EMBL/GenBank/DDBJ whole genome shotgun (WGS) entry which is preliminary data.</text>
</comment>
<evidence type="ECO:0000313" key="4">
    <source>
        <dbReference type="Proteomes" id="UP001187734"/>
    </source>
</evidence>
<dbReference type="EMBL" id="ONZP01000283">
    <property type="protein sequence ID" value="SPJ79775.1"/>
    <property type="molecule type" value="Genomic_DNA"/>
</dbReference>
<keyword evidence="2" id="KW-1133">Transmembrane helix</keyword>
<feature type="compositionally biased region" description="Polar residues" evidence="1">
    <location>
        <begin position="59"/>
        <end position="80"/>
    </location>
</feature>
<feature type="region of interest" description="Disordered" evidence="1">
    <location>
        <begin position="1"/>
        <end position="40"/>
    </location>
</feature>
<accession>A0AAE8MDI0</accession>
<keyword evidence="2" id="KW-0812">Transmembrane</keyword>
<organism evidence="3 4">
    <name type="scientific">Fusarium torulosum</name>
    <dbReference type="NCBI Taxonomy" id="33205"/>
    <lineage>
        <taxon>Eukaryota</taxon>
        <taxon>Fungi</taxon>
        <taxon>Dikarya</taxon>
        <taxon>Ascomycota</taxon>
        <taxon>Pezizomycotina</taxon>
        <taxon>Sordariomycetes</taxon>
        <taxon>Hypocreomycetidae</taxon>
        <taxon>Hypocreales</taxon>
        <taxon>Nectriaceae</taxon>
        <taxon>Fusarium</taxon>
    </lineage>
</organism>
<feature type="region of interest" description="Disordered" evidence="1">
    <location>
        <begin position="59"/>
        <end position="87"/>
    </location>
</feature>
<sequence length="787" mass="87707">MSHPNGLEMTSLDHGQRKSVESWPRESIEGQTWEPRPRNVPFGLSKQYSAVSLGDHNNPSSAALSLRNQSSDDTNRSSESLFAEQEDSPSAVKKVSYWKALHTTETPKQVCNTSILSTLGHLGLYHLPPVAITLALLGLYVRQIRWGDLTDEQLNFLQFAAKAHEILILISLTEILLQRICYSLLVEDGGVSLGLLSSPYYLGAPIQYLFSWELWSGLFQPGVKSKRPRAWITGTVIIVTILLSVAAAPLSAIVMIPRQGWWQVYEDIPEGKNYTLYMEQDLYQTDLGADQMEVYMIYNNSNQFWHDPLNLLLPVFSDLPLPDITSSVRKVSNITYSNYGEIGSNRRISLTMDFPDINGIMALATSPMDAVAEHLSMGWLLGPTDLLVKSHWTKPNSLVPNRWKQPLVAVECAWNSTDSEEATFIFTSSIEEEEVSLSYDDDPGFKELAIESRNTSKSKLPRVEYKLSNLKHNTDSPLSGDILFLNQKPFYSDNGTLFDEYNEKTVGLQLCRIYARWEEVDVWVERGKSEIVQSQFDTSIFDVHDHFKNPSRAHESITMQKEWLEAIGQRRNETGELIDSEAASIWQGIIDLNTKVMRQNSYDDIYLDLAIAVHVTNALSRMGESSLYGSGIRPGDEDGGKPPGPDDTVFHETFFLGGYGYNIKSSVTVPIALAILLVHVCIVLMYIGVLVFSRRLWLSSSWTSFGELLVLALGSEKQDLGSVGGGVLSSQTWSIPVSVRVVGNEGKLKMVLGTVAGNAGQTCSGNDESNGGLARSYFRVESGIEYH</sequence>
<evidence type="ECO:0000313" key="3">
    <source>
        <dbReference type="EMBL" id="SPJ79775.1"/>
    </source>
</evidence>
<dbReference type="Proteomes" id="UP001187734">
    <property type="component" value="Unassembled WGS sequence"/>
</dbReference>
<gene>
    <name evidence="3" type="ORF">FTOL_08166</name>
</gene>
<feature type="transmembrane region" description="Helical" evidence="2">
    <location>
        <begin position="122"/>
        <end position="141"/>
    </location>
</feature>
<feature type="compositionally biased region" description="Basic and acidic residues" evidence="1">
    <location>
        <begin position="14"/>
        <end position="28"/>
    </location>
</feature>
<keyword evidence="4" id="KW-1185">Reference proteome</keyword>
<protein>
    <submittedName>
        <fullName evidence="3">Uncharacterized protein</fullName>
    </submittedName>
</protein>
<keyword evidence="2" id="KW-0472">Membrane</keyword>
<dbReference type="AlphaFoldDB" id="A0AAE8MDI0"/>
<evidence type="ECO:0000256" key="1">
    <source>
        <dbReference type="SAM" id="MobiDB-lite"/>
    </source>
</evidence>
<feature type="transmembrane region" description="Helical" evidence="2">
    <location>
        <begin position="671"/>
        <end position="692"/>
    </location>
</feature>
<feature type="transmembrane region" description="Helical" evidence="2">
    <location>
        <begin position="231"/>
        <end position="256"/>
    </location>
</feature>